<name>A0A3G8XHN8_9FLAO</name>
<dbReference type="OrthoDB" id="9809859at2"/>
<evidence type="ECO:0000256" key="1">
    <source>
        <dbReference type="SAM" id="Phobius"/>
    </source>
</evidence>
<feature type="transmembrane region" description="Helical" evidence="1">
    <location>
        <begin position="106"/>
        <end position="127"/>
    </location>
</feature>
<feature type="transmembrane region" description="Helical" evidence="1">
    <location>
        <begin position="81"/>
        <end position="99"/>
    </location>
</feature>
<protein>
    <recommendedName>
        <fullName evidence="4">Copper chaperone NosL</fullName>
    </recommendedName>
</protein>
<dbReference type="EMBL" id="CP034159">
    <property type="protein sequence ID" value="AZI33015.1"/>
    <property type="molecule type" value="Genomic_DNA"/>
</dbReference>
<keyword evidence="3" id="KW-1185">Reference proteome</keyword>
<proteinExistence type="predicted"/>
<organism evidence="2 3">
    <name type="scientific">Kaistella carnis</name>
    <dbReference type="NCBI Taxonomy" id="1241979"/>
    <lineage>
        <taxon>Bacteria</taxon>
        <taxon>Pseudomonadati</taxon>
        <taxon>Bacteroidota</taxon>
        <taxon>Flavobacteriia</taxon>
        <taxon>Flavobacteriales</taxon>
        <taxon>Weeksellaceae</taxon>
        <taxon>Chryseobacterium group</taxon>
        <taxon>Kaistella</taxon>
    </lineage>
</organism>
<evidence type="ECO:0000313" key="3">
    <source>
        <dbReference type="Proteomes" id="UP000270185"/>
    </source>
</evidence>
<sequence>MKTNAIQKWSKVLLILLGIGLIVSIFVPIWSIFLNAPQYPEGLAMYIHSNKVSGEYSIINGLNHYIGMKEIHADEFWEFTILPYALGIFAILCFLAAFLNSRKILYTLTGVYLLFGVGFVFDFWRWLYDYGHNLNPQAAIIVPGMSYQPPLLGYKQLLNFEVWSYPNIGGGIMIGAGVILFILAIMEFKLAKKSV</sequence>
<keyword evidence="1" id="KW-0812">Transmembrane</keyword>
<accession>A0A3G8XHN8</accession>
<keyword evidence="1" id="KW-0472">Membrane</keyword>
<evidence type="ECO:0008006" key="4">
    <source>
        <dbReference type="Google" id="ProtNLM"/>
    </source>
</evidence>
<dbReference type="Proteomes" id="UP000270185">
    <property type="component" value="Chromosome"/>
</dbReference>
<feature type="transmembrane region" description="Helical" evidence="1">
    <location>
        <begin position="168"/>
        <end position="186"/>
    </location>
</feature>
<gene>
    <name evidence="2" type="ORF">EIB73_07430</name>
</gene>
<dbReference type="RefSeq" id="WP_125024044.1">
    <property type="nucleotide sequence ID" value="NZ_CP034159.1"/>
</dbReference>
<dbReference type="KEGG" id="ccas:EIB73_07430"/>
<reference evidence="3" key="1">
    <citation type="submission" date="2018-11" db="EMBL/GenBank/DDBJ databases">
        <title>Proposal to divide the Flavobacteriaceae and reorganize its genera based on Amino Acid Identity values calculated from whole genome sequences.</title>
        <authorList>
            <person name="Nicholson A.C."/>
            <person name="Gulvik C.A."/>
            <person name="Whitney A.M."/>
            <person name="Humrighouse B.W."/>
            <person name="Bell M."/>
            <person name="Holmes B."/>
            <person name="Steigerwalt A.G."/>
            <person name="Villarma A."/>
            <person name="Sheth M."/>
            <person name="Batra D."/>
            <person name="Pryor J."/>
            <person name="Bernardet J.-F."/>
            <person name="Hugo C."/>
            <person name="Kampfer P."/>
            <person name="Newman J.D."/>
            <person name="McQuiston J.R."/>
        </authorList>
    </citation>
    <scope>NUCLEOTIDE SEQUENCE [LARGE SCALE GENOMIC DNA]</scope>
    <source>
        <strain evidence="3">G0081</strain>
    </source>
</reference>
<keyword evidence="1" id="KW-1133">Transmembrane helix</keyword>
<feature type="transmembrane region" description="Helical" evidence="1">
    <location>
        <begin position="12"/>
        <end position="33"/>
    </location>
</feature>
<evidence type="ECO:0000313" key="2">
    <source>
        <dbReference type="EMBL" id="AZI33015.1"/>
    </source>
</evidence>
<dbReference type="AlphaFoldDB" id="A0A3G8XHN8"/>